<feature type="region of interest" description="Disordered" evidence="1">
    <location>
        <begin position="125"/>
        <end position="155"/>
    </location>
</feature>
<feature type="compositionally biased region" description="Polar residues" evidence="1">
    <location>
        <begin position="69"/>
        <end position="80"/>
    </location>
</feature>
<keyword evidence="4" id="KW-1185">Reference proteome</keyword>
<feature type="chain" id="PRO_5035802883" evidence="2">
    <location>
        <begin position="24"/>
        <end position="273"/>
    </location>
</feature>
<evidence type="ECO:0000256" key="1">
    <source>
        <dbReference type="SAM" id="MobiDB-lite"/>
    </source>
</evidence>
<proteinExistence type="predicted"/>
<accession>A0A8S0ZRA1</accession>
<dbReference type="EMBL" id="CADEBC010000485">
    <property type="protein sequence ID" value="CAB3235586.1"/>
    <property type="molecule type" value="Genomic_DNA"/>
</dbReference>
<feature type="region of interest" description="Disordered" evidence="1">
    <location>
        <begin position="55"/>
        <end position="100"/>
    </location>
</feature>
<evidence type="ECO:0000313" key="4">
    <source>
        <dbReference type="Proteomes" id="UP000494106"/>
    </source>
</evidence>
<evidence type="ECO:0000313" key="3">
    <source>
        <dbReference type="EMBL" id="CAB3235586.1"/>
    </source>
</evidence>
<keyword evidence="2" id="KW-0732">Signal</keyword>
<evidence type="ECO:0000256" key="2">
    <source>
        <dbReference type="SAM" id="SignalP"/>
    </source>
</evidence>
<organism evidence="3 4">
    <name type="scientific">Arctia plantaginis</name>
    <name type="common">Wood tiger moth</name>
    <name type="synonym">Phalaena plantaginis</name>
    <dbReference type="NCBI Taxonomy" id="874455"/>
    <lineage>
        <taxon>Eukaryota</taxon>
        <taxon>Metazoa</taxon>
        <taxon>Ecdysozoa</taxon>
        <taxon>Arthropoda</taxon>
        <taxon>Hexapoda</taxon>
        <taxon>Insecta</taxon>
        <taxon>Pterygota</taxon>
        <taxon>Neoptera</taxon>
        <taxon>Endopterygota</taxon>
        <taxon>Lepidoptera</taxon>
        <taxon>Glossata</taxon>
        <taxon>Ditrysia</taxon>
        <taxon>Noctuoidea</taxon>
        <taxon>Erebidae</taxon>
        <taxon>Arctiinae</taxon>
        <taxon>Arctia</taxon>
    </lineage>
</organism>
<feature type="compositionally biased region" description="Acidic residues" evidence="1">
    <location>
        <begin position="81"/>
        <end position="99"/>
    </location>
</feature>
<name>A0A8S0ZRA1_ARCPL</name>
<comment type="caution">
    <text evidence="3">The sequence shown here is derived from an EMBL/GenBank/DDBJ whole genome shotgun (WGS) entry which is preliminary data.</text>
</comment>
<gene>
    <name evidence="3" type="ORF">APLA_LOCUS6218</name>
</gene>
<dbReference type="AlphaFoldDB" id="A0A8S0ZRA1"/>
<reference evidence="3 4" key="1">
    <citation type="submission" date="2020-04" db="EMBL/GenBank/DDBJ databases">
        <authorList>
            <person name="Wallbank WR R."/>
            <person name="Pardo Diaz C."/>
            <person name="Kozak K."/>
            <person name="Martin S."/>
            <person name="Jiggins C."/>
            <person name="Moest M."/>
            <person name="Warren A I."/>
            <person name="Byers J.R.P. K."/>
            <person name="Montejo-Kovacevich G."/>
            <person name="Yen C E."/>
        </authorList>
    </citation>
    <scope>NUCLEOTIDE SEQUENCE [LARGE SCALE GENOMIC DNA]</scope>
</reference>
<feature type="compositionally biased region" description="Pro residues" evidence="1">
    <location>
        <begin position="146"/>
        <end position="155"/>
    </location>
</feature>
<feature type="signal peptide" evidence="2">
    <location>
        <begin position="1"/>
        <end position="23"/>
    </location>
</feature>
<protein>
    <submittedName>
        <fullName evidence="3">Uncharacterized protein</fullName>
    </submittedName>
</protein>
<dbReference type="Proteomes" id="UP000494106">
    <property type="component" value="Unassembled WGS sequence"/>
</dbReference>
<dbReference type="OrthoDB" id="443318at2759"/>
<feature type="compositionally biased region" description="Basic residues" evidence="1">
    <location>
        <begin position="135"/>
        <end position="145"/>
    </location>
</feature>
<sequence>MVKSQRFLSLVALVLSIVVYLDAVTVKRSLCPTNKIAPHRYASSLREESQSRTLGLLFGPMSPNRPRPTYNNKPNNLQDQSQDDDPNDCGDIEDYDETDISSITRPVQNYIYNKRDHRQIFDGSYDTSSYYQDRNRHHSMHKPRPPQRPQRPIYYPPNRPPFNSQGAYGLWPNGHRPPYQNNPSTPIKPVHENTDDNPQAMYTPGLVGGVLGQVVGFPPVVPTFSNERVTSLKKPSTPIGFSGDDTYNKRRPRAKQSNVASDIVGSFVDLFFN</sequence>